<reference evidence="1" key="1">
    <citation type="submission" date="2021-05" db="EMBL/GenBank/DDBJ databases">
        <authorList>
            <person name="Pan Q."/>
            <person name="Jouanno E."/>
            <person name="Zahm M."/>
            <person name="Klopp C."/>
            <person name="Cabau C."/>
            <person name="Louis A."/>
            <person name="Berthelot C."/>
            <person name="Parey E."/>
            <person name="Roest Crollius H."/>
            <person name="Montfort J."/>
            <person name="Robinson-Rechavi M."/>
            <person name="Bouchez O."/>
            <person name="Lampietro C."/>
            <person name="Lopez Roques C."/>
            <person name="Donnadieu C."/>
            <person name="Postlethwait J."/>
            <person name="Bobe J."/>
            <person name="Dillon D."/>
            <person name="Chandos A."/>
            <person name="von Hippel F."/>
            <person name="Guiguen Y."/>
        </authorList>
    </citation>
    <scope>NUCLEOTIDE SEQUENCE</scope>
    <source>
        <strain evidence="1">YG-Jan2019</strain>
    </source>
</reference>
<evidence type="ECO:0000313" key="2">
    <source>
        <dbReference type="Proteomes" id="UP001157502"/>
    </source>
</evidence>
<accession>A0ACC2FAN3</accession>
<organism evidence="1 2">
    <name type="scientific">Dallia pectoralis</name>
    <name type="common">Alaska blackfish</name>
    <dbReference type="NCBI Taxonomy" id="75939"/>
    <lineage>
        <taxon>Eukaryota</taxon>
        <taxon>Metazoa</taxon>
        <taxon>Chordata</taxon>
        <taxon>Craniata</taxon>
        <taxon>Vertebrata</taxon>
        <taxon>Euteleostomi</taxon>
        <taxon>Actinopterygii</taxon>
        <taxon>Neopterygii</taxon>
        <taxon>Teleostei</taxon>
        <taxon>Protacanthopterygii</taxon>
        <taxon>Esociformes</taxon>
        <taxon>Umbridae</taxon>
        <taxon>Dallia</taxon>
    </lineage>
</organism>
<keyword evidence="2" id="KW-1185">Reference proteome</keyword>
<comment type="caution">
    <text evidence="1">The sequence shown here is derived from an EMBL/GenBank/DDBJ whole genome shotgun (WGS) entry which is preliminary data.</text>
</comment>
<gene>
    <name evidence="1" type="ORF">DPEC_G00323190</name>
</gene>
<sequence>MALGRYGGTVNWNQKTQQALFLSEWALCAFVMSPNSKPQSPWTLPQMKHLVSLIRTEDSLGPVKLDSVVPIGSALRDTILALNR</sequence>
<evidence type="ECO:0000313" key="1">
    <source>
        <dbReference type="EMBL" id="KAJ7988404.1"/>
    </source>
</evidence>
<protein>
    <submittedName>
        <fullName evidence="1">Uncharacterized protein</fullName>
    </submittedName>
</protein>
<dbReference type="Proteomes" id="UP001157502">
    <property type="component" value="Chromosome 31"/>
</dbReference>
<dbReference type="EMBL" id="CM055758">
    <property type="protein sequence ID" value="KAJ7988404.1"/>
    <property type="molecule type" value="Genomic_DNA"/>
</dbReference>
<proteinExistence type="predicted"/>
<name>A0ACC2FAN3_DALPE</name>